<organism evidence="2 3">
    <name type="scientific">Candidatus Rhodoluna planktonica</name>
    <dbReference type="NCBI Taxonomy" id="535712"/>
    <lineage>
        <taxon>Bacteria</taxon>
        <taxon>Bacillati</taxon>
        <taxon>Actinomycetota</taxon>
        <taxon>Actinomycetes</taxon>
        <taxon>Micrococcales</taxon>
        <taxon>Microbacteriaceae</taxon>
        <taxon>Luna cluster</taxon>
        <taxon>Luna-1 subcluster</taxon>
        <taxon>Rhodoluna</taxon>
    </lineage>
</organism>
<evidence type="ECO:0000259" key="1">
    <source>
        <dbReference type="Pfam" id="PF00117"/>
    </source>
</evidence>
<dbReference type="Gene3D" id="3.40.50.880">
    <property type="match status" value="1"/>
</dbReference>
<dbReference type="Proteomes" id="UP000243784">
    <property type="component" value="Chromosome"/>
</dbReference>
<name>A0A1D9DY99_9MICO</name>
<dbReference type="RefSeq" id="WP_070954306.1">
    <property type="nucleotide sequence ID" value="NZ_CP015208.1"/>
</dbReference>
<gene>
    <name evidence="2" type="ORF">A4Z71_02010</name>
</gene>
<dbReference type="KEGG" id="rpla:A4Z71_02010"/>
<protein>
    <recommendedName>
        <fullName evidence="1">Glutamine amidotransferase domain-containing protein</fullName>
    </recommendedName>
</protein>
<dbReference type="InterPro" id="IPR044992">
    <property type="entry name" value="ChyE-like"/>
</dbReference>
<dbReference type="PANTHER" id="PTHR42695:SF5">
    <property type="entry name" value="GLUTAMINE AMIDOTRANSFERASE YLR126C-RELATED"/>
    <property type="match status" value="1"/>
</dbReference>
<dbReference type="AlphaFoldDB" id="A0A1D9DY99"/>
<dbReference type="EMBL" id="CP015208">
    <property type="protein sequence ID" value="AOY55794.1"/>
    <property type="molecule type" value="Genomic_DNA"/>
</dbReference>
<dbReference type="PANTHER" id="PTHR42695">
    <property type="entry name" value="GLUTAMINE AMIDOTRANSFERASE YLR126C-RELATED"/>
    <property type="match status" value="1"/>
</dbReference>
<dbReference type="PROSITE" id="PS51273">
    <property type="entry name" value="GATASE_TYPE_1"/>
    <property type="match status" value="1"/>
</dbReference>
<feature type="domain" description="Glutamine amidotransferase" evidence="1">
    <location>
        <begin position="46"/>
        <end position="185"/>
    </location>
</feature>
<accession>A0A1D9DY99</accession>
<keyword evidence="3" id="KW-1185">Reference proteome</keyword>
<dbReference type="CDD" id="cd01741">
    <property type="entry name" value="GATase1_1"/>
    <property type="match status" value="1"/>
</dbReference>
<dbReference type="GO" id="GO:0005829">
    <property type="term" value="C:cytosol"/>
    <property type="evidence" value="ECO:0007669"/>
    <property type="project" value="TreeGrafter"/>
</dbReference>
<reference evidence="2 3" key="1">
    <citation type="journal article" date="2016" name="Biochim. Biophys. Acta">
        <title>Photochemical characterization of actinorhodopsin and its functional existence in the natural host.</title>
        <authorList>
            <person name="Nakamura S."/>
            <person name="Kikukawa T."/>
            <person name="Tamogami J."/>
            <person name="Kamiya M."/>
            <person name="Aizawa T."/>
            <person name="Hahn M.W."/>
            <person name="Ihara K."/>
            <person name="Kamo N."/>
            <person name="Demura M."/>
        </authorList>
    </citation>
    <scope>NUCLEOTIDE SEQUENCE [LARGE SCALE GENOMIC DNA]</scope>
    <source>
        <strain evidence="2 3">MWH-Dar1</strain>
    </source>
</reference>
<proteinExistence type="predicted"/>
<dbReference type="InterPro" id="IPR029062">
    <property type="entry name" value="Class_I_gatase-like"/>
</dbReference>
<dbReference type="Pfam" id="PF00117">
    <property type="entry name" value="GATase"/>
    <property type="match status" value="1"/>
</dbReference>
<dbReference type="STRING" id="535712.A4Z71_02010"/>
<dbReference type="InterPro" id="IPR017926">
    <property type="entry name" value="GATASE"/>
</dbReference>
<sequence length="245" mass="27632">MVERPKILVIVHDIDDHLNEMANPIVEAGILMDTWDVQNERDRNPDLESLDQYDGIISLGAHAGVQEEAEHPWMTHERKIMQWALETETPLLGLCFGSQLLASAAGGRVYKADKGEFGWTKINVLPEAKNDPVLGVFDNNANAFHFHYDTFELPENAVLLGETNGINEAFRIGDKAWATQFHPEIGVAQQLAWLSTYRRAFEKEGIDVAQQIEKTHELAASYRQQAWDLASAFAQQVVEHSNARR</sequence>
<evidence type="ECO:0000313" key="2">
    <source>
        <dbReference type="EMBL" id="AOY55794.1"/>
    </source>
</evidence>
<dbReference type="OrthoDB" id="5196541at2"/>
<dbReference type="SUPFAM" id="SSF52317">
    <property type="entry name" value="Class I glutamine amidotransferase-like"/>
    <property type="match status" value="1"/>
</dbReference>
<evidence type="ECO:0000313" key="3">
    <source>
        <dbReference type="Proteomes" id="UP000243784"/>
    </source>
</evidence>